<feature type="region of interest" description="Disordered" evidence="4">
    <location>
        <begin position="74"/>
        <end position="93"/>
    </location>
</feature>
<keyword evidence="1" id="KW-0540">Nuclease</keyword>
<evidence type="ECO:0000259" key="7">
    <source>
        <dbReference type="PROSITE" id="PS51841"/>
    </source>
</evidence>
<sequence>MSRPSPKRRQRSSRQRREGWFQRAWRFWMNDIRSRRSCLGRALSVTAGVIIIIALVLIVVGFISARSDLFLSPETTSSRPLPDAPTSAPVPLPPSPTSLILPEGLDRAIVTNVTDGDTIEVSFGGVTERVRLIGVDTPETSHPSRPVECFGREAAAFTRAMLSGQTVVLEADPTQDNRDRFNRLLRFVWLPDGRLANYEIIAQGYGFEYTFRTPYRYRAEFRAAERAAREAQAGLWAPETCNGERVPAGSATPIARPSPTPLSVATPLPPSFDGCRTEPNAARAPNAPVVIVSIDKRAEIVTLRNLSSEPVSLDGWTMCSMRGAQVHQGIGGVLAPGETRSFPRAGGRDIWTDNTSDPGALYDAEGRLVAYWND</sequence>
<dbReference type="GO" id="GO:0004519">
    <property type="term" value="F:endonuclease activity"/>
    <property type="evidence" value="ECO:0007669"/>
    <property type="project" value="UniProtKB-KW"/>
</dbReference>
<feature type="domain" description="LTD" evidence="7">
    <location>
        <begin position="277"/>
        <end position="374"/>
    </location>
</feature>
<evidence type="ECO:0000313" key="8">
    <source>
        <dbReference type="EMBL" id="ABU56332.1"/>
    </source>
</evidence>
<dbReference type="KEGG" id="rca:Rcas_0199"/>
<keyword evidence="5" id="KW-0472">Membrane</keyword>
<dbReference type="PROSITE" id="PS50830">
    <property type="entry name" value="TNASE_3"/>
    <property type="match status" value="1"/>
</dbReference>
<dbReference type="PANTHER" id="PTHR12302">
    <property type="entry name" value="EBNA2 BINDING PROTEIN P100"/>
    <property type="match status" value="1"/>
</dbReference>
<evidence type="ECO:0000259" key="6">
    <source>
        <dbReference type="PROSITE" id="PS50830"/>
    </source>
</evidence>
<gene>
    <name evidence="8" type="ordered locus">Rcas_0199</name>
</gene>
<dbReference type="eggNOG" id="COG1525">
    <property type="taxonomic scope" value="Bacteria"/>
</dbReference>
<dbReference type="HOGENOM" id="CLU_801386_0_0_0"/>
<dbReference type="EMBL" id="CP000804">
    <property type="protein sequence ID" value="ABU56332.1"/>
    <property type="molecule type" value="Genomic_DNA"/>
</dbReference>
<dbReference type="PANTHER" id="PTHR12302:SF3">
    <property type="entry name" value="SERINE_THREONINE-PROTEIN KINASE 31"/>
    <property type="match status" value="1"/>
</dbReference>
<dbReference type="GO" id="GO:0016787">
    <property type="term" value="F:hydrolase activity"/>
    <property type="evidence" value="ECO:0007669"/>
    <property type="project" value="UniProtKB-KW"/>
</dbReference>
<dbReference type="PROSITE" id="PS01123">
    <property type="entry name" value="TNASE_1"/>
    <property type="match status" value="1"/>
</dbReference>
<evidence type="ECO:0000256" key="1">
    <source>
        <dbReference type="ARBA" id="ARBA00022722"/>
    </source>
</evidence>
<accession>A7NFV1</accession>
<dbReference type="SMART" id="SM00318">
    <property type="entry name" value="SNc"/>
    <property type="match status" value="1"/>
</dbReference>
<dbReference type="Gene3D" id="2.60.40.1260">
    <property type="entry name" value="Lamin Tail domain"/>
    <property type="match status" value="1"/>
</dbReference>
<dbReference type="Proteomes" id="UP000000263">
    <property type="component" value="Chromosome"/>
</dbReference>
<keyword evidence="5" id="KW-0812">Transmembrane</keyword>
<evidence type="ECO:0000256" key="4">
    <source>
        <dbReference type="SAM" id="MobiDB-lite"/>
    </source>
</evidence>
<dbReference type="Gene3D" id="2.40.50.90">
    <property type="match status" value="1"/>
</dbReference>
<dbReference type="AlphaFoldDB" id="A7NFV1"/>
<dbReference type="InterPro" id="IPR036415">
    <property type="entry name" value="Lamin_tail_dom_sf"/>
</dbReference>
<keyword evidence="5" id="KW-1133">Transmembrane helix</keyword>
<name>A7NFV1_ROSCS</name>
<evidence type="ECO:0000256" key="5">
    <source>
        <dbReference type="SAM" id="Phobius"/>
    </source>
</evidence>
<keyword evidence="2" id="KW-0255">Endonuclease</keyword>
<organism evidence="8 9">
    <name type="scientific">Roseiflexus castenholzii (strain DSM 13941 / HLO8)</name>
    <dbReference type="NCBI Taxonomy" id="383372"/>
    <lineage>
        <taxon>Bacteria</taxon>
        <taxon>Bacillati</taxon>
        <taxon>Chloroflexota</taxon>
        <taxon>Chloroflexia</taxon>
        <taxon>Chloroflexales</taxon>
        <taxon>Roseiflexineae</taxon>
        <taxon>Roseiflexaceae</taxon>
        <taxon>Roseiflexus</taxon>
    </lineage>
</organism>
<dbReference type="PROSITE" id="PS51841">
    <property type="entry name" value="LTD"/>
    <property type="match status" value="1"/>
</dbReference>
<keyword evidence="9" id="KW-1185">Reference proteome</keyword>
<dbReference type="GO" id="GO:0003676">
    <property type="term" value="F:nucleic acid binding"/>
    <property type="evidence" value="ECO:0007669"/>
    <property type="project" value="InterPro"/>
</dbReference>
<dbReference type="Pfam" id="PF00565">
    <property type="entry name" value="SNase"/>
    <property type="match status" value="1"/>
</dbReference>
<evidence type="ECO:0000256" key="3">
    <source>
        <dbReference type="ARBA" id="ARBA00022801"/>
    </source>
</evidence>
<dbReference type="RefSeq" id="WP_011997737.1">
    <property type="nucleotide sequence ID" value="NC_009767.1"/>
</dbReference>
<keyword evidence="3" id="KW-0378">Hydrolase</keyword>
<protein>
    <submittedName>
        <fullName evidence="8">Nuclease (SNase domain protein)</fullName>
    </submittedName>
</protein>
<dbReference type="InterPro" id="IPR002071">
    <property type="entry name" value="Thermonucl_AS"/>
</dbReference>
<evidence type="ECO:0000313" key="9">
    <source>
        <dbReference type="Proteomes" id="UP000000263"/>
    </source>
</evidence>
<dbReference type="InterPro" id="IPR035437">
    <property type="entry name" value="SNase_OB-fold_sf"/>
</dbReference>
<dbReference type="SUPFAM" id="SSF50199">
    <property type="entry name" value="Staphylococcal nuclease"/>
    <property type="match status" value="1"/>
</dbReference>
<dbReference type="SUPFAM" id="SSF74853">
    <property type="entry name" value="Lamin A/C globular tail domain"/>
    <property type="match status" value="1"/>
</dbReference>
<reference evidence="8 9" key="1">
    <citation type="submission" date="2007-08" db="EMBL/GenBank/DDBJ databases">
        <title>Complete sequence of Roseiflexus castenholzii DSM 13941.</title>
        <authorList>
            <consortium name="US DOE Joint Genome Institute"/>
            <person name="Copeland A."/>
            <person name="Lucas S."/>
            <person name="Lapidus A."/>
            <person name="Barry K."/>
            <person name="Glavina del Rio T."/>
            <person name="Dalin E."/>
            <person name="Tice H."/>
            <person name="Pitluck S."/>
            <person name="Thompson L.S."/>
            <person name="Brettin T."/>
            <person name="Bruce D."/>
            <person name="Detter J.C."/>
            <person name="Han C."/>
            <person name="Tapia R."/>
            <person name="Schmutz J."/>
            <person name="Larimer F."/>
            <person name="Land M."/>
            <person name="Hauser L."/>
            <person name="Kyrpides N."/>
            <person name="Mikhailova N."/>
            <person name="Bryant D.A."/>
            <person name="Hanada S."/>
            <person name="Tsukatani Y."/>
            <person name="Richardson P."/>
        </authorList>
    </citation>
    <scope>NUCLEOTIDE SEQUENCE [LARGE SCALE GENOMIC DNA]</scope>
    <source>
        <strain evidence="9">DSM 13941 / HLO8</strain>
    </source>
</reference>
<dbReference type="InterPro" id="IPR016071">
    <property type="entry name" value="Staphylococal_nuclease_OB-fold"/>
</dbReference>
<feature type="transmembrane region" description="Helical" evidence="5">
    <location>
        <begin position="42"/>
        <end position="63"/>
    </location>
</feature>
<evidence type="ECO:0000256" key="2">
    <source>
        <dbReference type="ARBA" id="ARBA00022759"/>
    </source>
</evidence>
<dbReference type="InterPro" id="IPR001322">
    <property type="entry name" value="Lamin_tail_dom"/>
</dbReference>
<feature type="domain" description="TNase-like" evidence="6">
    <location>
        <begin position="104"/>
        <end position="238"/>
    </location>
</feature>
<proteinExistence type="predicted"/>
<dbReference type="STRING" id="383372.Rcas_0199"/>